<proteinExistence type="predicted"/>
<evidence type="ECO:0000313" key="3">
    <source>
        <dbReference type="Proteomes" id="UP001058974"/>
    </source>
</evidence>
<keyword evidence="3" id="KW-1185">Reference proteome</keyword>
<reference evidence="2 3" key="1">
    <citation type="journal article" date="2022" name="Nat. Genet.">
        <title>Improved pea reference genome and pan-genome highlight genomic features and evolutionary characteristics.</title>
        <authorList>
            <person name="Yang T."/>
            <person name="Liu R."/>
            <person name="Luo Y."/>
            <person name="Hu S."/>
            <person name="Wang D."/>
            <person name="Wang C."/>
            <person name="Pandey M.K."/>
            <person name="Ge S."/>
            <person name="Xu Q."/>
            <person name="Li N."/>
            <person name="Li G."/>
            <person name="Huang Y."/>
            <person name="Saxena R.K."/>
            <person name="Ji Y."/>
            <person name="Li M."/>
            <person name="Yan X."/>
            <person name="He Y."/>
            <person name="Liu Y."/>
            <person name="Wang X."/>
            <person name="Xiang C."/>
            <person name="Varshney R.K."/>
            <person name="Ding H."/>
            <person name="Gao S."/>
            <person name="Zong X."/>
        </authorList>
    </citation>
    <scope>NUCLEOTIDE SEQUENCE [LARGE SCALE GENOMIC DNA]</scope>
    <source>
        <strain evidence="2 3">cv. Zhongwan 6</strain>
    </source>
</reference>
<dbReference type="PANTHER" id="PTHR31286:SF99">
    <property type="entry name" value="DUF4283 DOMAIN-CONTAINING PROTEIN"/>
    <property type="match status" value="1"/>
</dbReference>
<dbReference type="AlphaFoldDB" id="A0A9D4WST8"/>
<feature type="compositionally biased region" description="Polar residues" evidence="1">
    <location>
        <begin position="185"/>
        <end position="195"/>
    </location>
</feature>
<feature type="region of interest" description="Disordered" evidence="1">
    <location>
        <begin position="166"/>
        <end position="195"/>
    </location>
</feature>
<evidence type="ECO:0000256" key="1">
    <source>
        <dbReference type="SAM" id="MobiDB-lite"/>
    </source>
</evidence>
<feature type="compositionally biased region" description="Polar residues" evidence="1">
    <location>
        <begin position="166"/>
        <end position="177"/>
    </location>
</feature>
<dbReference type="PANTHER" id="PTHR31286">
    <property type="entry name" value="GLYCINE-RICH CELL WALL STRUCTURAL PROTEIN 1.8-LIKE"/>
    <property type="match status" value="1"/>
</dbReference>
<organism evidence="2 3">
    <name type="scientific">Pisum sativum</name>
    <name type="common">Garden pea</name>
    <name type="synonym">Lathyrus oleraceus</name>
    <dbReference type="NCBI Taxonomy" id="3888"/>
    <lineage>
        <taxon>Eukaryota</taxon>
        <taxon>Viridiplantae</taxon>
        <taxon>Streptophyta</taxon>
        <taxon>Embryophyta</taxon>
        <taxon>Tracheophyta</taxon>
        <taxon>Spermatophyta</taxon>
        <taxon>Magnoliopsida</taxon>
        <taxon>eudicotyledons</taxon>
        <taxon>Gunneridae</taxon>
        <taxon>Pentapetalae</taxon>
        <taxon>rosids</taxon>
        <taxon>fabids</taxon>
        <taxon>Fabales</taxon>
        <taxon>Fabaceae</taxon>
        <taxon>Papilionoideae</taxon>
        <taxon>50 kb inversion clade</taxon>
        <taxon>NPAAA clade</taxon>
        <taxon>Hologalegina</taxon>
        <taxon>IRL clade</taxon>
        <taxon>Fabeae</taxon>
        <taxon>Lathyrus</taxon>
    </lineage>
</organism>
<protein>
    <recommendedName>
        <fullName evidence="4">DUF4283 domain-containing protein</fullName>
    </recommendedName>
</protein>
<accession>A0A9D4WST8</accession>
<dbReference type="InterPro" id="IPR040256">
    <property type="entry name" value="At4g02000-like"/>
</dbReference>
<dbReference type="Gramene" id="Psat05G0338300-T1">
    <property type="protein sequence ID" value="KAI5407102.1"/>
    <property type="gene ID" value="KIW84_053383"/>
</dbReference>
<name>A0A9D4WST8_PEA</name>
<evidence type="ECO:0008006" key="4">
    <source>
        <dbReference type="Google" id="ProtNLM"/>
    </source>
</evidence>
<dbReference type="Proteomes" id="UP001058974">
    <property type="component" value="Chromosome 5"/>
</dbReference>
<dbReference type="EMBL" id="JAMSHJ010000005">
    <property type="protein sequence ID" value="KAI5407102.1"/>
    <property type="molecule type" value="Genomic_DNA"/>
</dbReference>
<evidence type="ECO:0000313" key="2">
    <source>
        <dbReference type="EMBL" id="KAI5407102.1"/>
    </source>
</evidence>
<sequence length="195" mass="22605">MCARRGVLNIMDPGQEYYLVTFTSEEDLYVALMEGPWFSRFSNEYYDDRVLTFISNRIGKTVKVNKNKLFREIGKYARLGIQVYMTKPLLAMFSIKGRHYKVDYEGLNILCLTSGRFRHYFEGCVNKCEVTITRIGEIEENGGMNGGHKENIIVEKLRPWTIVQNTRRPQKNMMGSKSENDKSTVKGSETSMIRK</sequence>
<gene>
    <name evidence="2" type="ORF">KIW84_053383</name>
</gene>
<comment type="caution">
    <text evidence="2">The sequence shown here is derived from an EMBL/GenBank/DDBJ whole genome shotgun (WGS) entry which is preliminary data.</text>
</comment>